<comment type="similarity">
    <text evidence="2 7">Belongs to the peptidase M14 family.</text>
</comment>
<dbReference type="EMBL" id="CP016076">
    <property type="protein sequence ID" value="APU17634.1"/>
    <property type="molecule type" value="Genomic_DNA"/>
</dbReference>
<evidence type="ECO:0000256" key="1">
    <source>
        <dbReference type="ARBA" id="ARBA00001947"/>
    </source>
</evidence>
<feature type="signal peptide" evidence="9">
    <location>
        <begin position="1"/>
        <end position="31"/>
    </location>
</feature>
<evidence type="ECO:0000256" key="7">
    <source>
        <dbReference type="PROSITE-ProRule" id="PRU01379"/>
    </source>
</evidence>
<accession>A0AAC9LIY5</accession>
<dbReference type="PANTHER" id="PTHR11705:SF143">
    <property type="entry name" value="SLL0236 PROTEIN"/>
    <property type="match status" value="1"/>
</dbReference>
<dbReference type="PRINTS" id="PR00765">
    <property type="entry name" value="CRBOXYPTASEA"/>
</dbReference>
<keyword evidence="4" id="KW-0378">Hydrolase</keyword>
<feature type="compositionally biased region" description="Basic and acidic residues" evidence="8">
    <location>
        <begin position="114"/>
        <end position="123"/>
    </location>
</feature>
<proteinExistence type="inferred from homology"/>
<dbReference type="InterPro" id="IPR000834">
    <property type="entry name" value="Peptidase_M14"/>
</dbReference>
<evidence type="ECO:0000259" key="10">
    <source>
        <dbReference type="PROSITE" id="PS52035"/>
    </source>
</evidence>
<dbReference type="SUPFAM" id="SSF53187">
    <property type="entry name" value="Zn-dependent exopeptidases"/>
    <property type="match status" value="1"/>
</dbReference>
<keyword evidence="11" id="KW-0121">Carboxypeptidase</keyword>
<keyword evidence="3" id="KW-0645">Protease</keyword>
<organism evidence="11 12">
    <name type="scientific">Actinoalloteichus fjordicus</name>
    <dbReference type="NCBI Taxonomy" id="1612552"/>
    <lineage>
        <taxon>Bacteria</taxon>
        <taxon>Bacillati</taxon>
        <taxon>Actinomycetota</taxon>
        <taxon>Actinomycetes</taxon>
        <taxon>Pseudonocardiales</taxon>
        <taxon>Pseudonocardiaceae</taxon>
        <taxon>Actinoalloteichus</taxon>
    </lineage>
</organism>
<feature type="region of interest" description="Disordered" evidence="8">
    <location>
        <begin position="104"/>
        <end position="123"/>
    </location>
</feature>
<keyword evidence="6" id="KW-0482">Metalloprotease</keyword>
<feature type="active site" description="Proton donor/acceptor" evidence="7">
    <location>
        <position position="440"/>
    </location>
</feature>
<dbReference type="Pfam" id="PF00246">
    <property type="entry name" value="Peptidase_M14"/>
    <property type="match status" value="1"/>
</dbReference>
<evidence type="ECO:0000256" key="9">
    <source>
        <dbReference type="SAM" id="SignalP"/>
    </source>
</evidence>
<dbReference type="PANTHER" id="PTHR11705">
    <property type="entry name" value="PROTEASE FAMILY M14 CARBOXYPEPTIDASE A,B"/>
    <property type="match status" value="1"/>
</dbReference>
<dbReference type="GO" id="GO:0006508">
    <property type="term" value="P:proteolysis"/>
    <property type="evidence" value="ECO:0007669"/>
    <property type="project" value="UniProtKB-KW"/>
</dbReference>
<evidence type="ECO:0000313" key="12">
    <source>
        <dbReference type="Proteomes" id="UP000185511"/>
    </source>
</evidence>
<keyword evidence="5" id="KW-0862">Zinc</keyword>
<feature type="domain" description="Peptidase M14" evidence="10">
    <location>
        <begin position="134"/>
        <end position="476"/>
    </location>
</feature>
<dbReference type="Gene3D" id="3.40.630.10">
    <property type="entry name" value="Zn peptidases"/>
    <property type="match status" value="1"/>
</dbReference>
<sequence>MPMARRVHRQRIGLLLLAAAVSLATTPAAVAVADSAVDQPGVGDQMLLLQVPVGDQSHTALAERLAHEGFEVVGREGDHLVVLGVAEDADELAATGLEPIRTDPAAPAALPLSEGEHPLPDRLGGREYPTFYGGYRTVAGHQRFADDVAAAYPDLVRKVEYGDSWRRQQDWSTGHELTALCITADAADHCALDPDSPRPRFLLLGQIHARELTTSELTWRFITELLDGHRRDAEITTLLAGTEIWVVPQINPDGVTVVEDGIEEVGLGSSSPAWQRKNVDHANNVAECGTGSSWSSNHDGIDLNRNWDTRWGGVGTSPNPCGQTYPGPAGNSEPETDQLATLIESLFPDQRGPGEDDAAPQTTTGTMITLHSTGDLVLFPWGHDAAQQAPNDAGLRSLGFRLSHFNGYTTGQPPEVLYAVTGATDDWTYDTLGIASYTFEIGSSASGCPGFHAAYSCQDMFWDLNRDALLYAAKTARQPYALSLGPTVSEVTSTRALGRWASVHATADDDAYGEVGVDRPAAQDVVAAEVYLDAPPWAGGTPQPIGVQGSGAEVELGGVISIAGLPAGRHPIHVRAQDADGNWGPVTSAWLAGS</sequence>
<reference evidence="12" key="1">
    <citation type="submission" date="2016-06" db="EMBL/GenBank/DDBJ databases">
        <title>Complete genome sequence of Actinoalloteichus fjordicus DSM 46855 (=ADI127-17), type strain of the new species Actinoalloteichus fjordicus.</title>
        <authorList>
            <person name="Ruckert C."/>
            <person name="Nouioui I."/>
            <person name="Willmese J."/>
            <person name="van Wezel G."/>
            <person name="Klenk H.-P."/>
            <person name="Kalinowski J."/>
            <person name="Zotchev S.B."/>
        </authorList>
    </citation>
    <scope>NUCLEOTIDE SEQUENCE [LARGE SCALE GENOMIC DNA]</scope>
    <source>
        <strain evidence="12">ADI127-7</strain>
    </source>
</reference>
<dbReference type="PROSITE" id="PS52035">
    <property type="entry name" value="PEPTIDASE_M14"/>
    <property type="match status" value="1"/>
</dbReference>
<evidence type="ECO:0000256" key="5">
    <source>
        <dbReference type="ARBA" id="ARBA00022833"/>
    </source>
</evidence>
<dbReference type="GO" id="GO:0004181">
    <property type="term" value="F:metallocarboxypeptidase activity"/>
    <property type="evidence" value="ECO:0007669"/>
    <property type="project" value="InterPro"/>
</dbReference>
<dbReference type="AlphaFoldDB" id="A0AAC9LIY5"/>
<keyword evidence="12" id="KW-1185">Reference proteome</keyword>
<dbReference type="GO" id="GO:0008270">
    <property type="term" value="F:zinc ion binding"/>
    <property type="evidence" value="ECO:0007669"/>
    <property type="project" value="InterPro"/>
</dbReference>
<protein>
    <submittedName>
        <fullName evidence="11">Zinc carboxypeptidase</fullName>
    </submittedName>
</protein>
<feature type="chain" id="PRO_5042144578" evidence="9">
    <location>
        <begin position="32"/>
        <end position="594"/>
    </location>
</feature>
<comment type="cofactor">
    <cofactor evidence="1">
        <name>Zn(2+)</name>
        <dbReference type="ChEBI" id="CHEBI:29105"/>
    </cofactor>
</comment>
<evidence type="ECO:0000256" key="3">
    <source>
        <dbReference type="ARBA" id="ARBA00022670"/>
    </source>
</evidence>
<dbReference type="Proteomes" id="UP000185511">
    <property type="component" value="Chromosome"/>
</dbReference>
<keyword evidence="9" id="KW-0732">Signal</keyword>
<evidence type="ECO:0000256" key="4">
    <source>
        <dbReference type="ARBA" id="ARBA00022801"/>
    </source>
</evidence>
<evidence type="ECO:0000256" key="6">
    <source>
        <dbReference type="ARBA" id="ARBA00023049"/>
    </source>
</evidence>
<dbReference type="GO" id="GO:0005615">
    <property type="term" value="C:extracellular space"/>
    <property type="evidence" value="ECO:0007669"/>
    <property type="project" value="TreeGrafter"/>
</dbReference>
<evidence type="ECO:0000256" key="2">
    <source>
        <dbReference type="ARBA" id="ARBA00005988"/>
    </source>
</evidence>
<dbReference type="KEGG" id="acad:UA74_28165"/>
<gene>
    <name evidence="11" type="ORF">UA74_28165</name>
</gene>
<dbReference type="SMART" id="SM00631">
    <property type="entry name" value="Zn_pept"/>
    <property type="match status" value="1"/>
</dbReference>
<evidence type="ECO:0000313" key="11">
    <source>
        <dbReference type="EMBL" id="APU17634.1"/>
    </source>
</evidence>
<evidence type="ECO:0000256" key="8">
    <source>
        <dbReference type="SAM" id="MobiDB-lite"/>
    </source>
</evidence>
<name>A0AAC9LIY5_9PSEU</name>